<evidence type="ECO:0000256" key="1">
    <source>
        <dbReference type="SAM" id="Phobius"/>
    </source>
</evidence>
<dbReference type="InterPro" id="IPR052920">
    <property type="entry name" value="DNA-binding_regulatory"/>
</dbReference>
<keyword evidence="4" id="KW-1185">Reference proteome</keyword>
<dbReference type="AlphaFoldDB" id="A0A4R2P9S1"/>
<feature type="domain" description="Peptidase S9 prolyl oligopeptidase catalytic" evidence="2">
    <location>
        <begin position="125"/>
        <end position="301"/>
    </location>
</feature>
<protein>
    <submittedName>
        <fullName evidence="3">Prolyl oligopeptidase family protein</fullName>
    </submittedName>
</protein>
<dbReference type="OrthoDB" id="9776685at2"/>
<comment type="caution">
    <text evidence="3">The sequence shown here is derived from an EMBL/GenBank/DDBJ whole genome shotgun (WGS) entry which is preliminary data.</text>
</comment>
<dbReference type="RefSeq" id="WP_132743499.1">
    <property type="nucleotide sequence ID" value="NZ_SLXK01000002.1"/>
</dbReference>
<dbReference type="PANTHER" id="PTHR43358">
    <property type="entry name" value="ALPHA/BETA-HYDROLASE"/>
    <property type="match status" value="1"/>
</dbReference>
<evidence type="ECO:0000313" key="4">
    <source>
        <dbReference type="Proteomes" id="UP000295416"/>
    </source>
</evidence>
<proteinExistence type="predicted"/>
<evidence type="ECO:0000313" key="3">
    <source>
        <dbReference type="EMBL" id="TCP31789.1"/>
    </source>
</evidence>
<dbReference type="Gene3D" id="3.40.50.1820">
    <property type="entry name" value="alpha/beta hydrolase"/>
    <property type="match status" value="1"/>
</dbReference>
<dbReference type="SUPFAM" id="SSF53474">
    <property type="entry name" value="alpha/beta-Hydrolases"/>
    <property type="match status" value="1"/>
</dbReference>
<dbReference type="PANTHER" id="PTHR43358:SF4">
    <property type="entry name" value="ALPHA_BETA HYDROLASE FOLD-1 DOMAIN-CONTAINING PROTEIN"/>
    <property type="match status" value="1"/>
</dbReference>
<dbReference type="Pfam" id="PF00326">
    <property type="entry name" value="Peptidase_S9"/>
    <property type="match status" value="1"/>
</dbReference>
<keyword evidence="1" id="KW-0472">Membrane</keyword>
<dbReference type="EMBL" id="SLXK01000002">
    <property type="protein sequence ID" value="TCP31789.1"/>
    <property type="molecule type" value="Genomic_DNA"/>
</dbReference>
<keyword evidence="1" id="KW-0812">Transmembrane</keyword>
<name>A0A4R2P9S1_9BACL</name>
<evidence type="ECO:0000259" key="2">
    <source>
        <dbReference type="Pfam" id="PF00326"/>
    </source>
</evidence>
<sequence>MNTVVRETPLKPRPRKPLQRKRWLIAFTVLILTFVIAVFGISYYVTNSLIHPERKPIALTPEAVKLKYQDIAFKSREGGLMLNGWLMKADKPAHKWIILSHGYRGTRLIWPTIDAGKPGLNLYKMLHSHGYNVVAFDFRNSGTSDGDTTTVGYYEQQDLLGAIDDVMRRDPKAQIALMGWSQGAATSLIAASKDPSVKMVVADSPFSNLRDYLETNLPHWSHLPQFPFTPVILDFWVPILSGLDTNKVSPINAVKNFNGPILLVHSRADDAIPVSNSKAIYNKYKNNKDIKLMTYPKASHTESFLLFPKRYEKMLIGFFHKNGF</sequence>
<dbReference type="InterPro" id="IPR001375">
    <property type="entry name" value="Peptidase_S9_cat"/>
</dbReference>
<feature type="transmembrane region" description="Helical" evidence="1">
    <location>
        <begin position="23"/>
        <end position="45"/>
    </location>
</feature>
<reference evidence="3 4" key="1">
    <citation type="submission" date="2019-03" db="EMBL/GenBank/DDBJ databases">
        <title>Genomic Encyclopedia of Type Strains, Phase IV (KMG-IV): sequencing the most valuable type-strain genomes for metagenomic binning, comparative biology and taxonomic classification.</title>
        <authorList>
            <person name="Goeker M."/>
        </authorList>
    </citation>
    <scope>NUCLEOTIDE SEQUENCE [LARGE SCALE GENOMIC DNA]</scope>
    <source>
        <strain evidence="3 4">DSM 19377</strain>
    </source>
</reference>
<gene>
    <name evidence="3" type="ORF">EV207_102282</name>
</gene>
<organism evidence="3 4">
    <name type="scientific">Scopulibacillus darangshiensis</name>
    <dbReference type="NCBI Taxonomy" id="442528"/>
    <lineage>
        <taxon>Bacteria</taxon>
        <taxon>Bacillati</taxon>
        <taxon>Bacillota</taxon>
        <taxon>Bacilli</taxon>
        <taxon>Bacillales</taxon>
        <taxon>Sporolactobacillaceae</taxon>
        <taxon>Scopulibacillus</taxon>
    </lineage>
</organism>
<dbReference type="InterPro" id="IPR029058">
    <property type="entry name" value="AB_hydrolase_fold"/>
</dbReference>
<keyword evidence="1" id="KW-1133">Transmembrane helix</keyword>
<dbReference type="Proteomes" id="UP000295416">
    <property type="component" value="Unassembled WGS sequence"/>
</dbReference>
<accession>A0A4R2P9S1</accession>